<proteinExistence type="predicted"/>
<sequence>MAELERRNKQAEEELRRMAEKEERQRLRAERKMSTDDREHRSFRRKDSQRESRPHNERRRSHQAETEDERRRRHDERRATRRASEYPTPVNGEPVADYFDPRNADAAGSSHRSKHRSSRRGADDEQNQPYLNKGPDKTSSWVQSLSDDNPLPVPIAETILDPPPGSRDADLVDEETPSQDEDIRLRIAGRRGPKRDKERAERHAERDRDRDRERDKDRDRKQHRRRSYYEDEDEPRSAKRDSRRKTYDPYDQPVRTWDGRPEGETPRGVKRGSWLKKIAGLG</sequence>
<evidence type="ECO:0000313" key="2">
    <source>
        <dbReference type="Proteomes" id="UP001153331"/>
    </source>
</evidence>
<accession>A0ACC2HQM1</accession>
<comment type="caution">
    <text evidence="1">The sequence shown here is derived from an EMBL/GenBank/DDBJ whole genome shotgun (WGS) entry which is preliminary data.</text>
</comment>
<dbReference type="Proteomes" id="UP001153331">
    <property type="component" value="Unassembled WGS sequence"/>
</dbReference>
<dbReference type="EMBL" id="JAPHNI010001674">
    <property type="protein sequence ID" value="KAJ8105058.1"/>
    <property type="molecule type" value="Genomic_DNA"/>
</dbReference>
<keyword evidence="2" id="KW-1185">Reference proteome</keyword>
<reference evidence="1" key="1">
    <citation type="submission" date="2022-11" db="EMBL/GenBank/DDBJ databases">
        <title>Genome Sequence of Boeremia exigua.</title>
        <authorList>
            <person name="Buettner E."/>
        </authorList>
    </citation>
    <scope>NUCLEOTIDE SEQUENCE</scope>
    <source>
        <strain evidence="1">CU02</strain>
    </source>
</reference>
<evidence type="ECO:0000313" key="1">
    <source>
        <dbReference type="EMBL" id="KAJ8105058.1"/>
    </source>
</evidence>
<protein>
    <submittedName>
        <fullName evidence="1">Uncharacterized protein</fullName>
    </submittedName>
</protein>
<name>A0ACC2HQM1_9PLEO</name>
<gene>
    <name evidence="1" type="ORF">OPT61_g10411</name>
</gene>
<organism evidence="1 2">
    <name type="scientific">Boeremia exigua</name>
    <dbReference type="NCBI Taxonomy" id="749465"/>
    <lineage>
        <taxon>Eukaryota</taxon>
        <taxon>Fungi</taxon>
        <taxon>Dikarya</taxon>
        <taxon>Ascomycota</taxon>
        <taxon>Pezizomycotina</taxon>
        <taxon>Dothideomycetes</taxon>
        <taxon>Pleosporomycetidae</taxon>
        <taxon>Pleosporales</taxon>
        <taxon>Pleosporineae</taxon>
        <taxon>Didymellaceae</taxon>
        <taxon>Boeremia</taxon>
    </lineage>
</organism>